<sequence>MTKLLFAGAFGVLLVSASAASAHVTLAQSDAKLGSTYKAVLQVGHGCAGSPTVKLRVQIPEGVINVKPQPKPGWTVETVKGAYAKTYDLWGAKVSEGVKEIVWSGGSLPDDFYDEFAFRTYLTPDLPAGPLYFPVVQECEKGSERWIEIPAAGKSADDYEQPAPAVTLSPKG</sequence>
<name>A0A9X3IME1_9HYPH</name>
<evidence type="ECO:0000313" key="5">
    <source>
        <dbReference type="Proteomes" id="UP001144805"/>
    </source>
</evidence>
<dbReference type="InterPro" id="IPR038507">
    <property type="entry name" value="YcnI-like_sf"/>
</dbReference>
<comment type="caution">
    <text evidence="4">The sequence shown here is derived from an EMBL/GenBank/DDBJ whole genome shotgun (WGS) entry which is preliminary data.</text>
</comment>
<feature type="chain" id="PRO_5040750456" evidence="2">
    <location>
        <begin position="23"/>
        <end position="172"/>
    </location>
</feature>
<evidence type="ECO:0000313" key="4">
    <source>
        <dbReference type="EMBL" id="MCX5570456.1"/>
    </source>
</evidence>
<accession>A0A9X3IME1</accession>
<dbReference type="InterPro" id="IPR012533">
    <property type="entry name" value="YcnI-copper_dom"/>
</dbReference>
<protein>
    <submittedName>
        <fullName evidence="4">DUF1775 domain-containing protein</fullName>
    </submittedName>
</protein>
<evidence type="ECO:0000259" key="3">
    <source>
        <dbReference type="Pfam" id="PF07987"/>
    </source>
</evidence>
<feature type="domain" description="YncI copper-binding" evidence="3">
    <location>
        <begin position="23"/>
        <end position="168"/>
    </location>
</feature>
<dbReference type="Pfam" id="PF07987">
    <property type="entry name" value="DUF1775"/>
    <property type="match status" value="1"/>
</dbReference>
<dbReference type="Proteomes" id="UP001144805">
    <property type="component" value="Unassembled WGS sequence"/>
</dbReference>
<dbReference type="AlphaFoldDB" id="A0A9X3IME1"/>
<feature type="signal peptide" evidence="2">
    <location>
        <begin position="1"/>
        <end position="22"/>
    </location>
</feature>
<evidence type="ECO:0000256" key="1">
    <source>
        <dbReference type="SAM" id="MobiDB-lite"/>
    </source>
</evidence>
<organism evidence="4 5">
    <name type="scientific">Kaistia nematophila</name>
    <dbReference type="NCBI Taxonomy" id="2994654"/>
    <lineage>
        <taxon>Bacteria</taxon>
        <taxon>Pseudomonadati</taxon>
        <taxon>Pseudomonadota</taxon>
        <taxon>Alphaproteobacteria</taxon>
        <taxon>Hyphomicrobiales</taxon>
        <taxon>Kaistiaceae</taxon>
        <taxon>Kaistia</taxon>
    </lineage>
</organism>
<dbReference type="RefSeq" id="WP_266339430.1">
    <property type="nucleotide sequence ID" value="NZ_JAPKNK010000006.1"/>
</dbReference>
<evidence type="ECO:0000256" key="2">
    <source>
        <dbReference type="SAM" id="SignalP"/>
    </source>
</evidence>
<dbReference type="CDD" id="cd08545">
    <property type="entry name" value="YcnI_like"/>
    <property type="match status" value="1"/>
</dbReference>
<keyword evidence="2" id="KW-0732">Signal</keyword>
<proteinExistence type="predicted"/>
<feature type="region of interest" description="Disordered" evidence="1">
    <location>
        <begin position="153"/>
        <end position="172"/>
    </location>
</feature>
<keyword evidence="5" id="KW-1185">Reference proteome</keyword>
<reference evidence="4" key="1">
    <citation type="submission" date="2022-11" db="EMBL/GenBank/DDBJ databases">
        <title>Biodiversity and phylogenetic relationships of bacteria.</title>
        <authorList>
            <person name="Machado R.A.R."/>
            <person name="Bhat A."/>
            <person name="Loulou A."/>
            <person name="Kallel S."/>
        </authorList>
    </citation>
    <scope>NUCLEOTIDE SEQUENCE</scope>
    <source>
        <strain evidence="4">K-TC2</strain>
    </source>
</reference>
<dbReference type="Gene3D" id="2.60.40.2230">
    <property type="entry name" value="Uncharacterised protein YcnI-like PF07987, DUF1775"/>
    <property type="match status" value="1"/>
</dbReference>
<dbReference type="EMBL" id="JAPKNK010000006">
    <property type="protein sequence ID" value="MCX5570456.1"/>
    <property type="molecule type" value="Genomic_DNA"/>
</dbReference>
<gene>
    <name evidence="4" type="ORF">OSH07_14705</name>
</gene>